<evidence type="ECO:0000256" key="3">
    <source>
        <dbReference type="ARBA" id="ARBA00022603"/>
    </source>
</evidence>
<evidence type="ECO:0000256" key="5">
    <source>
        <dbReference type="ARBA" id="ARBA00022691"/>
    </source>
</evidence>
<dbReference type="InterPro" id="IPR003356">
    <property type="entry name" value="DNA_methylase_A-5"/>
</dbReference>
<keyword evidence="3 9" id="KW-0489">Methyltransferase</keyword>
<dbReference type="RefSeq" id="WP_140915793.1">
    <property type="nucleotide sequence ID" value="NZ_VHJB01000059.1"/>
</dbReference>
<reference evidence="9 10" key="1">
    <citation type="submission" date="2019-06" db="EMBL/GenBank/DDBJ databases">
        <title>Taxogenomics and systematics of the genus Pantoea.</title>
        <authorList>
            <person name="Tambong J.T."/>
        </authorList>
    </citation>
    <scope>NUCLEOTIDE SEQUENCE [LARGE SCALE GENOMIC DNA]</scope>
    <source>
        <strain evidence="9 10">LMG 24197</strain>
    </source>
</reference>
<sequence length="375" mass="42326">LLQRSAESEKKGAGQYFTPRPIIEAIVDVIKPKPNESISDPACGTGGFLIVAHDFLLNDIDRKSGLRKPKILSDKETNFINNHTFTGNDISHSVTRLCAMNLYLNGINLNSFPISNTDALLNRPKSKVDIVLANPPFGKKSSLTFTNIMENKSQKDKSFYNRDDFWTTTSNKQLNFIQHIANMLKVEGRAAVIVPDNVLFEGGPGEIIRKKLLDKFNLHTILRLPSGIFYAQGVTANVIFFDACKPGLKPGTKSVWIYDLRTNIHKTLRKNKLTWNDFEEFITLYKPSDYRSRIANWSASQSDDGSMGPSGRWREFTYDEIMSRERTNLDIFWINNDLSDSSLTLSAEQISSEIIELLTSALGDFKDVEDLLSDD</sequence>
<comment type="similarity">
    <text evidence="1">Belongs to the N(4)/N(6)-methyltransferase family.</text>
</comment>
<keyword evidence="4" id="KW-0808">Transferase</keyword>
<dbReference type="InterPro" id="IPR002052">
    <property type="entry name" value="DNA_methylase_N6_adenine_CS"/>
</dbReference>
<comment type="catalytic activity">
    <reaction evidence="7">
        <text>a 2'-deoxyadenosine in DNA + S-adenosyl-L-methionine = an N(6)-methyl-2'-deoxyadenosine in DNA + S-adenosyl-L-homocysteine + H(+)</text>
        <dbReference type="Rhea" id="RHEA:15197"/>
        <dbReference type="Rhea" id="RHEA-COMP:12418"/>
        <dbReference type="Rhea" id="RHEA-COMP:12419"/>
        <dbReference type="ChEBI" id="CHEBI:15378"/>
        <dbReference type="ChEBI" id="CHEBI:57856"/>
        <dbReference type="ChEBI" id="CHEBI:59789"/>
        <dbReference type="ChEBI" id="CHEBI:90615"/>
        <dbReference type="ChEBI" id="CHEBI:90616"/>
        <dbReference type="EC" id="2.1.1.72"/>
    </reaction>
</comment>
<comment type="caution">
    <text evidence="9">The sequence shown here is derived from an EMBL/GenBank/DDBJ whole genome shotgun (WGS) entry which is preliminary data.</text>
</comment>
<dbReference type="EC" id="2.1.1.72" evidence="2"/>
<evidence type="ECO:0000256" key="2">
    <source>
        <dbReference type="ARBA" id="ARBA00011900"/>
    </source>
</evidence>
<keyword evidence="6" id="KW-0680">Restriction system</keyword>
<evidence type="ECO:0000256" key="7">
    <source>
        <dbReference type="ARBA" id="ARBA00047942"/>
    </source>
</evidence>
<keyword evidence="10" id="KW-1185">Reference proteome</keyword>
<accession>A0ABY2ZRU1</accession>
<evidence type="ECO:0000259" key="8">
    <source>
        <dbReference type="Pfam" id="PF02384"/>
    </source>
</evidence>
<feature type="non-terminal residue" evidence="9">
    <location>
        <position position="1"/>
    </location>
</feature>
<dbReference type="GO" id="GO:0032259">
    <property type="term" value="P:methylation"/>
    <property type="evidence" value="ECO:0007669"/>
    <property type="project" value="UniProtKB-KW"/>
</dbReference>
<dbReference type="Proteomes" id="UP000315469">
    <property type="component" value="Unassembled WGS sequence"/>
</dbReference>
<evidence type="ECO:0000256" key="1">
    <source>
        <dbReference type="ARBA" id="ARBA00006594"/>
    </source>
</evidence>
<dbReference type="GO" id="GO:0008168">
    <property type="term" value="F:methyltransferase activity"/>
    <property type="evidence" value="ECO:0007669"/>
    <property type="project" value="UniProtKB-KW"/>
</dbReference>
<dbReference type="PANTHER" id="PTHR42933">
    <property type="entry name" value="SLR6095 PROTEIN"/>
    <property type="match status" value="1"/>
</dbReference>
<dbReference type="PRINTS" id="PR00507">
    <property type="entry name" value="N12N6MTFRASE"/>
</dbReference>
<dbReference type="InterPro" id="IPR029063">
    <property type="entry name" value="SAM-dependent_MTases_sf"/>
</dbReference>
<dbReference type="SUPFAM" id="SSF53335">
    <property type="entry name" value="S-adenosyl-L-methionine-dependent methyltransferases"/>
    <property type="match status" value="1"/>
</dbReference>
<evidence type="ECO:0000313" key="10">
    <source>
        <dbReference type="Proteomes" id="UP000315469"/>
    </source>
</evidence>
<evidence type="ECO:0000256" key="4">
    <source>
        <dbReference type="ARBA" id="ARBA00022679"/>
    </source>
</evidence>
<gene>
    <name evidence="9" type="ORF">FJW02_07295</name>
</gene>
<dbReference type="Gene3D" id="3.40.50.150">
    <property type="entry name" value="Vaccinia Virus protein VP39"/>
    <property type="match status" value="1"/>
</dbReference>
<dbReference type="Pfam" id="PF02384">
    <property type="entry name" value="N6_Mtase"/>
    <property type="match status" value="1"/>
</dbReference>
<dbReference type="InterPro" id="IPR051537">
    <property type="entry name" value="DNA_Adenine_Mtase"/>
</dbReference>
<dbReference type="PROSITE" id="PS00092">
    <property type="entry name" value="N6_MTASE"/>
    <property type="match status" value="1"/>
</dbReference>
<dbReference type="EMBL" id="VHJB01000059">
    <property type="protein sequence ID" value="TPV37846.1"/>
    <property type="molecule type" value="Genomic_DNA"/>
</dbReference>
<evidence type="ECO:0000313" key="9">
    <source>
        <dbReference type="EMBL" id="TPV37846.1"/>
    </source>
</evidence>
<organism evidence="9 10">
    <name type="scientific">Pantoea eucalypti</name>
    <dbReference type="NCBI Taxonomy" id="470933"/>
    <lineage>
        <taxon>Bacteria</taxon>
        <taxon>Pseudomonadati</taxon>
        <taxon>Pseudomonadota</taxon>
        <taxon>Gammaproteobacteria</taxon>
        <taxon>Enterobacterales</taxon>
        <taxon>Erwiniaceae</taxon>
        <taxon>Pantoea</taxon>
    </lineage>
</organism>
<evidence type="ECO:0000256" key="6">
    <source>
        <dbReference type="ARBA" id="ARBA00022747"/>
    </source>
</evidence>
<proteinExistence type="inferred from homology"/>
<protein>
    <recommendedName>
        <fullName evidence="2">site-specific DNA-methyltransferase (adenine-specific)</fullName>
        <ecNumber evidence="2">2.1.1.72</ecNumber>
    </recommendedName>
</protein>
<dbReference type="PANTHER" id="PTHR42933:SF4">
    <property type="entry name" value="TYPE I RESTRICTION ENZYME ECOKI METHYLASE SUBUNIT"/>
    <property type="match status" value="1"/>
</dbReference>
<keyword evidence="5" id="KW-0949">S-adenosyl-L-methionine</keyword>
<feature type="domain" description="DNA methylase adenine-specific" evidence="8">
    <location>
        <begin position="1"/>
        <end position="298"/>
    </location>
</feature>
<name>A0ABY2ZRU1_9GAMM</name>